<organism evidence="5 6">
    <name type="scientific">Devosia litorisediminis</name>
    <dbReference type="NCBI Taxonomy" id="2829817"/>
    <lineage>
        <taxon>Bacteria</taxon>
        <taxon>Pseudomonadati</taxon>
        <taxon>Pseudomonadota</taxon>
        <taxon>Alphaproteobacteria</taxon>
        <taxon>Hyphomicrobiales</taxon>
        <taxon>Devosiaceae</taxon>
        <taxon>Devosia</taxon>
    </lineage>
</organism>
<evidence type="ECO:0000256" key="1">
    <source>
        <dbReference type="ARBA" id="ARBA00004442"/>
    </source>
</evidence>
<dbReference type="CDD" id="cd07185">
    <property type="entry name" value="OmpA_C-like"/>
    <property type="match status" value="1"/>
</dbReference>
<feature type="domain" description="OmpA-like" evidence="4">
    <location>
        <begin position="968"/>
        <end position="1085"/>
    </location>
</feature>
<dbReference type="GO" id="GO:0009279">
    <property type="term" value="C:cell outer membrane"/>
    <property type="evidence" value="ECO:0007669"/>
    <property type="project" value="UniProtKB-SubCell"/>
</dbReference>
<evidence type="ECO:0000259" key="4">
    <source>
        <dbReference type="PROSITE" id="PS51123"/>
    </source>
</evidence>
<keyword evidence="6" id="KW-1185">Reference proteome</keyword>
<evidence type="ECO:0000256" key="2">
    <source>
        <dbReference type="ARBA" id="ARBA00023136"/>
    </source>
</evidence>
<comment type="caution">
    <text evidence="5">The sequence shown here is derived from an EMBL/GenBank/DDBJ whole genome shotgun (WGS) entry which is preliminary data.</text>
</comment>
<sequence>MIRDLLKWVVPGLVTVLAGSTLSLAMTSPDIERDVIGHTSATAARAGFDWAELSFAMRDVTLSGTTTDQAYVDAAVQRIAMIPGVRIVKTNVTLAPLASPYRLEASIDGGTVSLAGGVPDETTRQLLLNRAKIEQGALELRSGMPERQLWVAGAQFAIDQLRFFDEGGATISGLKVDIKGRAKSARDFRDLLIVLRAGAPAGVTLGEVEITPALVSPYQWSAISDGRRIEVSGFVPDENLVERYRSAETGGKSVATGLALASGEPSGFAEVSQKLIEQLSRLEYGTASIVDGQSTLTGAPPTFEVAQAVMEQLQGAGSIIELEPPRVDDYWASATLQAGGALIFDGYAPDSATRDELKSVGGAQTDWLQLARGAPERYQSAMDFGLSALQRMSEGRFSLRQNVLSLSGVARSGEDYQALMKTIAEDAPQGFVLARAEIDAPVAADYQWSVRKNAAGELSLSGMVPNAPAKSSLVTAAGSSASADLAFASGEPRNFVASAETGILLLDWLANGEVVFDGSGWTITGTAKSEIDKAAIEADFVSRKLAGAGWSMSIAAPVPVIPVAEPYTWSATSAGADVTLTGYVPDADARLRFSSKAQNSADTTQVASGAPDGFVVSAEAALDAVMAIGDAEARFDGANWSLVGRATSVEVRDAALAALEATTDVASWSIAVEAPEPGPTEPYLWSATKTPDGAVTVEGLVPADELKRVVAMRVGEGLNDLTVIDPPAPDGFPLDVLAAIDSLSRLSDGFVSFDGAQWRIDGNLLDAEGASAIDTALAGAATPANAWQLTLLEPVVPAAQVEPEAPIEPEFDAATATAQEPALVSAVDPDYAFSASRAEDGSFILSGQVPSDEALSQIAGITDGDTAEVSIADGAPEGFLTSAKIGLGALSRLTSGQLDLIDGTWRLTGAADDTTERHGVLAAIAADEAATWTADIAAPEPVLDEPVAAVQPVATPAADKVDISACVGPIADFSGRNAILFQSGAALIANESEIALDELVIILAECPDALIRIEGHTDADGDARLNLGLSVARAEAVVTALVERGIDPQRLYALGYGETKPIADNGTSAGKRLNRRIVVTVSDERF</sequence>
<dbReference type="Proteomes" id="UP000678281">
    <property type="component" value="Unassembled WGS sequence"/>
</dbReference>
<dbReference type="EMBL" id="JAGXTP010000001">
    <property type="protein sequence ID" value="MBS3848897.1"/>
    <property type="molecule type" value="Genomic_DNA"/>
</dbReference>
<dbReference type="InterPro" id="IPR036737">
    <property type="entry name" value="OmpA-like_sf"/>
</dbReference>
<name>A0A942E7J3_9HYPH</name>
<dbReference type="Pfam" id="PF00691">
    <property type="entry name" value="OmpA"/>
    <property type="match status" value="1"/>
</dbReference>
<dbReference type="Gene3D" id="3.30.1330.60">
    <property type="entry name" value="OmpA-like domain"/>
    <property type="match status" value="1"/>
</dbReference>
<dbReference type="PRINTS" id="PR01021">
    <property type="entry name" value="OMPADOMAIN"/>
</dbReference>
<proteinExistence type="predicted"/>
<dbReference type="SUPFAM" id="SSF103088">
    <property type="entry name" value="OmpA-like"/>
    <property type="match status" value="1"/>
</dbReference>
<dbReference type="RefSeq" id="WP_212658410.1">
    <property type="nucleotide sequence ID" value="NZ_JAGXTP010000001.1"/>
</dbReference>
<evidence type="ECO:0000256" key="3">
    <source>
        <dbReference type="PROSITE-ProRule" id="PRU00473"/>
    </source>
</evidence>
<dbReference type="Gene3D" id="3.40.1520.20">
    <property type="match status" value="7"/>
</dbReference>
<accession>A0A942E7J3</accession>
<evidence type="ECO:0000313" key="6">
    <source>
        <dbReference type="Proteomes" id="UP000678281"/>
    </source>
</evidence>
<dbReference type="PANTHER" id="PTHR30329">
    <property type="entry name" value="STATOR ELEMENT OF FLAGELLAR MOTOR COMPLEX"/>
    <property type="match status" value="1"/>
</dbReference>
<protein>
    <submittedName>
        <fullName evidence="5">OmpA family protein</fullName>
    </submittedName>
</protein>
<evidence type="ECO:0000313" key="5">
    <source>
        <dbReference type="EMBL" id="MBS3848897.1"/>
    </source>
</evidence>
<dbReference type="InterPro" id="IPR050330">
    <property type="entry name" value="Bact_OuterMem_StrucFunc"/>
</dbReference>
<dbReference type="AlphaFoldDB" id="A0A942E7J3"/>
<keyword evidence="2 3" id="KW-0472">Membrane</keyword>
<dbReference type="InterPro" id="IPR006665">
    <property type="entry name" value="OmpA-like"/>
</dbReference>
<comment type="subcellular location">
    <subcellularLocation>
        <location evidence="1">Cell outer membrane</location>
    </subcellularLocation>
</comment>
<dbReference type="InterPro" id="IPR006664">
    <property type="entry name" value="OMP_bac"/>
</dbReference>
<gene>
    <name evidence="5" type="ORF">KD146_09355</name>
</gene>
<dbReference type="PROSITE" id="PS51123">
    <property type="entry name" value="OMPA_2"/>
    <property type="match status" value="1"/>
</dbReference>
<dbReference type="PANTHER" id="PTHR30329:SF20">
    <property type="entry name" value="EXPORTED PROTEIN"/>
    <property type="match status" value="1"/>
</dbReference>
<reference evidence="5" key="1">
    <citation type="submission" date="2021-04" db="EMBL/GenBank/DDBJ databases">
        <title>Devosia litorisediminis sp. nov., isolated from a sand dune.</title>
        <authorList>
            <person name="Park S."/>
            <person name="Yoon J.-H."/>
        </authorList>
    </citation>
    <scope>NUCLEOTIDE SEQUENCE</scope>
    <source>
        <strain evidence="5">BSSL-BM10</strain>
    </source>
</reference>